<gene>
    <name evidence="2" type="ORF">SEMRO_1689_G291300.1</name>
</gene>
<reference evidence="2" key="1">
    <citation type="submission" date="2020-06" db="EMBL/GenBank/DDBJ databases">
        <authorList>
            <consortium name="Plant Systems Biology data submission"/>
        </authorList>
    </citation>
    <scope>NUCLEOTIDE SEQUENCE</scope>
    <source>
        <strain evidence="2">D6</strain>
    </source>
</reference>
<evidence type="ECO:0000313" key="3">
    <source>
        <dbReference type="Proteomes" id="UP001153069"/>
    </source>
</evidence>
<organism evidence="2 3">
    <name type="scientific">Seminavis robusta</name>
    <dbReference type="NCBI Taxonomy" id="568900"/>
    <lineage>
        <taxon>Eukaryota</taxon>
        <taxon>Sar</taxon>
        <taxon>Stramenopiles</taxon>
        <taxon>Ochrophyta</taxon>
        <taxon>Bacillariophyta</taxon>
        <taxon>Bacillariophyceae</taxon>
        <taxon>Bacillariophycidae</taxon>
        <taxon>Naviculales</taxon>
        <taxon>Naviculaceae</taxon>
        <taxon>Seminavis</taxon>
    </lineage>
</organism>
<sequence length="468" mass="52372">MAALTITQEELKAIMREAMQAALTHVSSQATTTFSVVPGGGDQTKTWDLTSDKGMKYFAQATKAPDTLFDGTIEKLHNFLGLIKKRATTYGMMSVIANINIGNNKTRSILTEYGSITEAQIKAHAEVYQKEDNRQRQAAKMVEALIANSIEQDVFDELEQREDKYTVKVTPTGGNAEVTRQDGPMMLYQLISMVCVDTKATVATILDHLSRSGLVQAMADADSDIKAFNRKVNTLIISLRARQEAIPSLIAPLFKAYVSCEDKAFSQYFRRKEEQYEDGSLTEPKEHAALIRLAGERYKIITGKKEWKMKSEEELKFIALKATVDQQNKQLTQKPMQKAKPTQQKEKQGPNNVGEWAWKSVPPKEGEPIEKKFRSKEYIYCPHQGETKWVLKVNRQGVVHSTNCRARQKSDTATSLTATTDTDSESQSSDANTPSKRDIRIAQALTSVLEEELSGITEDENLMTPGRS</sequence>
<evidence type="ECO:0000313" key="2">
    <source>
        <dbReference type="EMBL" id="CAB9525525.1"/>
    </source>
</evidence>
<proteinExistence type="predicted"/>
<dbReference type="AlphaFoldDB" id="A0A9N8ESB1"/>
<dbReference type="Proteomes" id="UP001153069">
    <property type="component" value="Unassembled WGS sequence"/>
</dbReference>
<comment type="caution">
    <text evidence="2">The sequence shown here is derived from an EMBL/GenBank/DDBJ whole genome shotgun (WGS) entry which is preliminary data.</text>
</comment>
<protein>
    <submittedName>
        <fullName evidence="2">Uncharacterized protein</fullName>
    </submittedName>
</protein>
<dbReference type="OrthoDB" id="54551at2759"/>
<name>A0A9N8ESB1_9STRA</name>
<feature type="region of interest" description="Disordered" evidence="1">
    <location>
        <begin position="404"/>
        <end position="438"/>
    </location>
</feature>
<accession>A0A9N8ESB1</accession>
<keyword evidence="3" id="KW-1185">Reference proteome</keyword>
<dbReference type="EMBL" id="CAICTM010001687">
    <property type="protein sequence ID" value="CAB9525525.1"/>
    <property type="molecule type" value="Genomic_DNA"/>
</dbReference>
<feature type="compositionally biased region" description="Low complexity" evidence="1">
    <location>
        <begin position="411"/>
        <end position="430"/>
    </location>
</feature>
<feature type="region of interest" description="Disordered" evidence="1">
    <location>
        <begin position="328"/>
        <end position="369"/>
    </location>
</feature>
<evidence type="ECO:0000256" key="1">
    <source>
        <dbReference type="SAM" id="MobiDB-lite"/>
    </source>
</evidence>